<dbReference type="EMBL" id="PXZO01000011">
    <property type="protein sequence ID" value="PSK12140.1"/>
    <property type="molecule type" value="Genomic_DNA"/>
</dbReference>
<evidence type="ECO:0000313" key="1">
    <source>
        <dbReference type="EMBL" id="PSK12140.1"/>
    </source>
</evidence>
<dbReference type="GeneID" id="95750276"/>
<dbReference type="InterPro" id="IPR039437">
    <property type="entry name" value="FrzH/put_lumazine-bd"/>
</dbReference>
<dbReference type="InterPro" id="IPR032710">
    <property type="entry name" value="NTF2-like_dom_sf"/>
</dbReference>
<dbReference type="Proteomes" id="UP000241645">
    <property type="component" value="Unassembled WGS sequence"/>
</dbReference>
<dbReference type="RefSeq" id="WP_106833996.1">
    <property type="nucleotide sequence ID" value="NZ_JARMEW010000017.1"/>
</dbReference>
<gene>
    <name evidence="1" type="ORF">C7R92_09060</name>
</gene>
<name>A0ABX5FSY0_9BACL</name>
<keyword evidence="2" id="KW-1185">Reference proteome</keyword>
<organism evidence="1 2">
    <name type="scientific">Brevibacillus porteri</name>
    <dbReference type="NCBI Taxonomy" id="2126350"/>
    <lineage>
        <taxon>Bacteria</taxon>
        <taxon>Bacillati</taxon>
        <taxon>Bacillota</taxon>
        <taxon>Bacilli</taxon>
        <taxon>Bacillales</taxon>
        <taxon>Paenibacillaceae</taxon>
        <taxon>Brevibacillus</taxon>
    </lineage>
</organism>
<dbReference type="SUPFAM" id="SSF54427">
    <property type="entry name" value="NTF2-like"/>
    <property type="match status" value="1"/>
</dbReference>
<reference evidence="1 2" key="1">
    <citation type="submission" date="2018-03" db="EMBL/GenBank/DDBJ databases">
        <title>Brevisbacillus phylogenomics.</title>
        <authorList>
            <person name="Dunlap C."/>
        </authorList>
    </citation>
    <scope>NUCLEOTIDE SEQUENCE [LARGE SCALE GENOMIC DNA]</scope>
    <source>
        <strain evidence="1 2">NRRL B-41110</strain>
    </source>
</reference>
<evidence type="ECO:0000313" key="2">
    <source>
        <dbReference type="Proteomes" id="UP000241645"/>
    </source>
</evidence>
<proteinExistence type="predicted"/>
<dbReference type="Gene3D" id="3.10.450.50">
    <property type="match status" value="1"/>
</dbReference>
<dbReference type="Pfam" id="PF12893">
    <property type="entry name" value="Lumazine_bd_2"/>
    <property type="match status" value="1"/>
</dbReference>
<comment type="caution">
    <text evidence="1">The sequence shown here is derived from an EMBL/GenBank/DDBJ whole genome shotgun (WGS) entry which is preliminary data.</text>
</comment>
<sequence>MSRAPIKDYEEILEVMNKYVEGIATGKSEVMKPSFHKDAIMYGYETIGLVEGSIQYLYDYVDQAGPAQNLQAKVDILDIEGTAACVRVVLESSDGAVYSDFLQLLKINGEWKVIAKLFHRHT</sequence>
<protein>
    <recommendedName>
        <fullName evidence="3">Nuclear transport factor 2 family protein</fullName>
    </recommendedName>
</protein>
<evidence type="ECO:0008006" key="3">
    <source>
        <dbReference type="Google" id="ProtNLM"/>
    </source>
</evidence>
<accession>A0ABX5FSY0</accession>